<comment type="catalytic activity">
    <reaction evidence="6">
        <text>tRNA(Met) + L-methionine + ATP = L-methionyl-tRNA(Met) + AMP + diphosphate</text>
        <dbReference type="Rhea" id="RHEA:13481"/>
        <dbReference type="Rhea" id="RHEA-COMP:9667"/>
        <dbReference type="Rhea" id="RHEA-COMP:9698"/>
        <dbReference type="ChEBI" id="CHEBI:30616"/>
        <dbReference type="ChEBI" id="CHEBI:33019"/>
        <dbReference type="ChEBI" id="CHEBI:57844"/>
        <dbReference type="ChEBI" id="CHEBI:78442"/>
        <dbReference type="ChEBI" id="CHEBI:78530"/>
        <dbReference type="ChEBI" id="CHEBI:456215"/>
        <dbReference type="EC" id="6.1.1.10"/>
    </reaction>
</comment>
<dbReference type="PANTHER" id="PTHR45765:SF1">
    <property type="entry name" value="METHIONINE--TRNA LIGASE, CYTOPLASMIC"/>
    <property type="match status" value="1"/>
</dbReference>
<sequence>MMPLTMRRSSSRSGPVSPLGRCGSIRAHCLSFSQNKPARILSPPNQHVGKRITWRYLGTDPNGKLHLGHIGGVYLPADIFVRFQRMAGHRAYYITGSDEHGTYTLETARKLGRSFSEVAEGYVHKILECLRAVQITPDVFVRTSSAIHKGNALAIFRELQAAGYVDVRQGVQLYCEHCDEFAADSLATGRCPACSSPCDSNLCENCGLALQHDTIRDARHVTCGCNLVLRPITQAVFDMPRLAHSLHEAIGESVWPEPIRAKARAWLHREVRGLPMTRHFRHGVEVKQPDSLIGQTLLTWFEGLWCFDTGIREQCARAGLDANAALHDQNTEILFFMGQDNRFYYTLGVAGALLARGYPIPKNHSVQDFYKLKGEKFSTSRDHALWGDEVAGDVGPNVLRYALARVAKPFGTDANDFSLDGLVSAASRIRVWEDALRRCAESARTVESTELSPNFRRFAEDYADAVTALRFWDALDIIDRCFELAGFAHADDWTWNAAQISLFLSLLYPVVPELAMGYGQHYFGGAWRPSLETSAVAAQPKTSVDFPCFSTPIPANFAAEYNKRFGKEQISQS</sequence>
<keyword evidence="10" id="KW-1185">Reference proteome</keyword>
<dbReference type="Gene3D" id="3.40.50.620">
    <property type="entry name" value="HUPs"/>
    <property type="match status" value="1"/>
</dbReference>
<dbReference type="SUPFAM" id="SSF52374">
    <property type="entry name" value="Nucleotidylyl transferase"/>
    <property type="match status" value="1"/>
</dbReference>
<evidence type="ECO:0000256" key="1">
    <source>
        <dbReference type="ARBA" id="ARBA00022598"/>
    </source>
</evidence>
<name>A0ABV2S764_BRAJP</name>
<accession>A0ABV2S764</accession>
<dbReference type="InterPro" id="IPR029038">
    <property type="entry name" value="MetRS_Zn"/>
</dbReference>
<dbReference type="InterPro" id="IPR023458">
    <property type="entry name" value="Met-tRNA_ligase_1"/>
</dbReference>
<dbReference type="InterPro" id="IPR015413">
    <property type="entry name" value="Methionyl/Leucyl_tRNA_Synth"/>
</dbReference>
<keyword evidence="1 7" id="KW-0436">Ligase</keyword>
<evidence type="ECO:0000256" key="2">
    <source>
        <dbReference type="ARBA" id="ARBA00022741"/>
    </source>
</evidence>
<keyword evidence="3 7" id="KW-0067">ATP-binding</keyword>
<comment type="similarity">
    <text evidence="7">Belongs to the class-I aminoacyl-tRNA synthetase family.</text>
</comment>
<dbReference type="PROSITE" id="PS00178">
    <property type="entry name" value="AA_TRNA_LIGASE_I"/>
    <property type="match status" value="1"/>
</dbReference>
<evidence type="ECO:0000313" key="10">
    <source>
        <dbReference type="Proteomes" id="UP001549291"/>
    </source>
</evidence>
<evidence type="ECO:0000256" key="4">
    <source>
        <dbReference type="ARBA" id="ARBA00022917"/>
    </source>
</evidence>
<comment type="caution">
    <text evidence="9">The sequence shown here is derived from an EMBL/GenBank/DDBJ whole genome shotgun (WGS) entry which is preliminary data.</text>
</comment>
<evidence type="ECO:0000259" key="8">
    <source>
        <dbReference type="Pfam" id="PF09334"/>
    </source>
</evidence>
<evidence type="ECO:0000256" key="5">
    <source>
        <dbReference type="ARBA" id="ARBA00023146"/>
    </source>
</evidence>
<gene>
    <name evidence="9" type="ORF">ABIF63_008726</name>
</gene>
<feature type="domain" description="Methionyl/Leucyl tRNA synthetase" evidence="8">
    <location>
        <begin position="61"/>
        <end position="423"/>
    </location>
</feature>
<dbReference type="PANTHER" id="PTHR45765">
    <property type="entry name" value="METHIONINE--TRNA LIGASE"/>
    <property type="match status" value="1"/>
</dbReference>
<proteinExistence type="inferred from homology"/>
<keyword evidence="5 7" id="KW-0030">Aminoacyl-tRNA synthetase</keyword>
<evidence type="ECO:0000256" key="7">
    <source>
        <dbReference type="RuleBase" id="RU363039"/>
    </source>
</evidence>
<dbReference type="EMBL" id="JBEPTQ010000002">
    <property type="protein sequence ID" value="MET4724620.1"/>
    <property type="molecule type" value="Genomic_DNA"/>
</dbReference>
<evidence type="ECO:0000256" key="6">
    <source>
        <dbReference type="ARBA" id="ARBA00047364"/>
    </source>
</evidence>
<dbReference type="Pfam" id="PF09334">
    <property type="entry name" value="tRNA-synt_1g"/>
    <property type="match status" value="1"/>
</dbReference>
<dbReference type="InterPro" id="IPR001412">
    <property type="entry name" value="aa-tRNA-synth_I_CS"/>
</dbReference>
<dbReference type="Gene3D" id="2.20.28.20">
    <property type="entry name" value="Methionyl-tRNA synthetase, Zn-domain"/>
    <property type="match status" value="1"/>
</dbReference>
<keyword evidence="2 7" id="KW-0547">Nucleotide-binding</keyword>
<organism evidence="9 10">
    <name type="scientific">Bradyrhizobium japonicum</name>
    <dbReference type="NCBI Taxonomy" id="375"/>
    <lineage>
        <taxon>Bacteria</taxon>
        <taxon>Pseudomonadati</taxon>
        <taxon>Pseudomonadota</taxon>
        <taxon>Alphaproteobacteria</taxon>
        <taxon>Hyphomicrobiales</taxon>
        <taxon>Nitrobacteraceae</taxon>
        <taxon>Bradyrhizobium</taxon>
    </lineage>
</organism>
<dbReference type="InterPro" id="IPR014729">
    <property type="entry name" value="Rossmann-like_a/b/a_fold"/>
</dbReference>
<protein>
    <submittedName>
        <fullName evidence="9">Methionyl-tRNA synthetase</fullName>
    </submittedName>
</protein>
<dbReference type="Proteomes" id="UP001549291">
    <property type="component" value="Unassembled WGS sequence"/>
</dbReference>
<evidence type="ECO:0000313" key="9">
    <source>
        <dbReference type="EMBL" id="MET4724620.1"/>
    </source>
</evidence>
<reference evidence="9 10" key="1">
    <citation type="submission" date="2024-06" db="EMBL/GenBank/DDBJ databases">
        <title>Genomic Encyclopedia of Type Strains, Phase V (KMG-V): Genome sequencing to study the core and pangenomes of soil and plant-associated prokaryotes.</title>
        <authorList>
            <person name="Whitman W."/>
        </authorList>
    </citation>
    <scope>NUCLEOTIDE SEQUENCE [LARGE SCALE GENOMIC DNA]</scope>
    <source>
        <strain evidence="9 10">USDA 160</strain>
    </source>
</reference>
<keyword evidence="4 7" id="KW-0648">Protein biosynthesis</keyword>
<evidence type="ECO:0000256" key="3">
    <source>
        <dbReference type="ARBA" id="ARBA00022840"/>
    </source>
</evidence>